<protein>
    <recommendedName>
        <fullName evidence="3">Peptidase M16 C-terminal domain-containing protein</fullName>
    </recommendedName>
</protein>
<name>A0A8S2G896_9BILA</name>
<dbReference type="AlphaFoldDB" id="A0A8S2G896"/>
<dbReference type="PANTHER" id="PTHR11851:SF49">
    <property type="entry name" value="MITOCHONDRIAL-PROCESSING PEPTIDASE SUBUNIT ALPHA"/>
    <property type="match status" value="1"/>
</dbReference>
<dbReference type="GO" id="GO:0046872">
    <property type="term" value="F:metal ion binding"/>
    <property type="evidence" value="ECO:0007669"/>
    <property type="project" value="InterPro"/>
</dbReference>
<feature type="non-terminal residue" evidence="4">
    <location>
        <position position="1"/>
    </location>
</feature>
<dbReference type="GO" id="GO:0005739">
    <property type="term" value="C:mitochondrion"/>
    <property type="evidence" value="ECO:0007669"/>
    <property type="project" value="TreeGrafter"/>
</dbReference>
<evidence type="ECO:0000313" key="5">
    <source>
        <dbReference type="EMBL" id="CAF4502690.1"/>
    </source>
</evidence>
<gene>
    <name evidence="4" type="ORF">OVA965_LOCUS44928</name>
    <name evidence="5" type="ORF">TMI583_LOCUS48021</name>
</gene>
<dbReference type="InterPro" id="IPR007863">
    <property type="entry name" value="Peptidase_M16_C"/>
</dbReference>
<reference evidence="4" key="1">
    <citation type="submission" date="2021-02" db="EMBL/GenBank/DDBJ databases">
        <authorList>
            <person name="Nowell W R."/>
        </authorList>
    </citation>
    <scope>NUCLEOTIDE SEQUENCE</scope>
</reference>
<evidence type="ECO:0000313" key="6">
    <source>
        <dbReference type="Proteomes" id="UP000677228"/>
    </source>
</evidence>
<dbReference type="InterPro" id="IPR011249">
    <property type="entry name" value="Metalloenz_LuxS/M16"/>
</dbReference>
<dbReference type="Proteomes" id="UP000682733">
    <property type="component" value="Unassembled WGS sequence"/>
</dbReference>
<sequence>PSYLEEHDFVTTCVLSQLLGGGGSFSAGGPGKGLYSRMYMNVLNRNELMRTAVSYNQAYEDSGCFYMHFGCDPPFLKKMIDVALREIGLLIAHMPDA</sequence>
<accession>A0A8S2G896</accession>
<comment type="caution">
    <text evidence="4">The sequence shown here is derived from an EMBL/GenBank/DDBJ whole genome shotgun (WGS) entry which is preliminary data.</text>
</comment>
<proteinExistence type="inferred from homology"/>
<evidence type="ECO:0000259" key="3">
    <source>
        <dbReference type="Pfam" id="PF05193"/>
    </source>
</evidence>
<feature type="domain" description="Peptidase M16 C-terminal" evidence="3">
    <location>
        <begin position="14"/>
        <end position="96"/>
    </location>
</feature>
<dbReference type="Proteomes" id="UP000677228">
    <property type="component" value="Unassembled WGS sequence"/>
</dbReference>
<dbReference type="Pfam" id="PF05193">
    <property type="entry name" value="Peptidase_M16_C"/>
    <property type="match status" value="1"/>
</dbReference>
<evidence type="ECO:0000256" key="1">
    <source>
        <dbReference type="ARBA" id="ARBA00002123"/>
    </source>
</evidence>
<dbReference type="SUPFAM" id="SSF63411">
    <property type="entry name" value="LuxS/MPP-like metallohydrolase"/>
    <property type="match status" value="1"/>
</dbReference>
<comment type="similarity">
    <text evidence="2">Belongs to the peptidase M16 family.</text>
</comment>
<comment type="function">
    <text evidence="1">Substrate recognition and binding subunit of the essential mitochondrial processing protease (MPP), which cleaves the mitochondrial sequence off newly imported precursors proteins.</text>
</comment>
<dbReference type="EMBL" id="CAJNOK010066951">
    <property type="protein sequence ID" value="CAF1653089.1"/>
    <property type="molecule type" value="Genomic_DNA"/>
</dbReference>
<evidence type="ECO:0000313" key="4">
    <source>
        <dbReference type="EMBL" id="CAF1653089.1"/>
    </source>
</evidence>
<evidence type="ECO:0000256" key="2">
    <source>
        <dbReference type="ARBA" id="ARBA00007261"/>
    </source>
</evidence>
<dbReference type="InterPro" id="IPR050361">
    <property type="entry name" value="MPP/UQCRC_Complex"/>
</dbReference>
<dbReference type="PANTHER" id="PTHR11851">
    <property type="entry name" value="METALLOPROTEASE"/>
    <property type="match status" value="1"/>
</dbReference>
<dbReference type="EMBL" id="CAJOBA010095815">
    <property type="protein sequence ID" value="CAF4502690.1"/>
    <property type="molecule type" value="Genomic_DNA"/>
</dbReference>
<feature type="non-terminal residue" evidence="4">
    <location>
        <position position="97"/>
    </location>
</feature>
<dbReference type="Gene3D" id="3.30.830.10">
    <property type="entry name" value="Metalloenzyme, LuxS/M16 peptidase-like"/>
    <property type="match status" value="1"/>
</dbReference>
<organism evidence="4 6">
    <name type="scientific">Didymodactylos carnosus</name>
    <dbReference type="NCBI Taxonomy" id="1234261"/>
    <lineage>
        <taxon>Eukaryota</taxon>
        <taxon>Metazoa</taxon>
        <taxon>Spiralia</taxon>
        <taxon>Gnathifera</taxon>
        <taxon>Rotifera</taxon>
        <taxon>Eurotatoria</taxon>
        <taxon>Bdelloidea</taxon>
        <taxon>Philodinida</taxon>
        <taxon>Philodinidae</taxon>
        <taxon>Didymodactylos</taxon>
    </lineage>
</organism>
<dbReference type="GO" id="GO:0006627">
    <property type="term" value="P:protein processing involved in protein targeting to mitochondrion"/>
    <property type="evidence" value="ECO:0007669"/>
    <property type="project" value="TreeGrafter"/>
</dbReference>